<dbReference type="PANTHER" id="PTHR18964">
    <property type="entry name" value="ROK (REPRESSOR, ORF, KINASE) FAMILY"/>
    <property type="match status" value="1"/>
</dbReference>
<dbReference type="RefSeq" id="WP_168443479.1">
    <property type="nucleotide sequence ID" value="NZ_JAAXOO010000005.1"/>
</dbReference>
<dbReference type="InterPro" id="IPR000600">
    <property type="entry name" value="ROK"/>
</dbReference>
<comment type="caution">
    <text evidence="2">The sequence shown here is derived from an EMBL/GenBank/DDBJ whole genome shotgun (WGS) entry which is preliminary data.</text>
</comment>
<keyword evidence="3" id="KW-1185">Reference proteome</keyword>
<dbReference type="InterPro" id="IPR049874">
    <property type="entry name" value="ROK_cs"/>
</dbReference>
<dbReference type="PANTHER" id="PTHR18964:SF173">
    <property type="entry name" value="GLUCOKINASE"/>
    <property type="match status" value="1"/>
</dbReference>
<dbReference type="EMBL" id="JAAXOO010000005">
    <property type="protein sequence ID" value="NKY35353.1"/>
    <property type="molecule type" value="Genomic_DNA"/>
</dbReference>
<dbReference type="Proteomes" id="UP000565715">
    <property type="component" value="Unassembled WGS sequence"/>
</dbReference>
<proteinExistence type="inferred from homology"/>
<dbReference type="InterPro" id="IPR043129">
    <property type="entry name" value="ATPase_NBD"/>
</dbReference>
<protein>
    <submittedName>
        <fullName evidence="2">ROK family protein</fullName>
    </submittedName>
</protein>
<dbReference type="AlphaFoldDB" id="A0A846XLA6"/>
<dbReference type="SUPFAM" id="SSF53067">
    <property type="entry name" value="Actin-like ATPase domain"/>
    <property type="match status" value="1"/>
</dbReference>
<name>A0A846XLA6_9NOCA</name>
<evidence type="ECO:0000256" key="1">
    <source>
        <dbReference type="ARBA" id="ARBA00006479"/>
    </source>
</evidence>
<reference evidence="2 3" key="1">
    <citation type="submission" date="2020-04" db="EMBL/GenBank/DDBJ databases">
        <title>MicrobeNet Type strains.</title>
        <authorList>
            <person name="Nicholson A.C."/>
        </authorList>
    </citation>
    <scope>NUCLEOTIDE SEQUENCE [LARGE SCALE GENOMIC DNA]</scope>
    <source>
        <strain evidence="2 3">DSM 45078</strain>
    </source>
</reference>
<evidence type="ECO:0000313" key="2">
    <source>
        <dbReference type="EMBL" id="NKY35353.1"/>
    </source>
</evidence>
<dbReference type="PROSITE" id="PS01125">
    <property type="entry name" value="ROK"/>
    <property type="match status" value="1"/>
</dbReference>
<evidence type="ECO:0000313" key="3">
    <source>
        <dbReference type="Proteomes" id="UP000565715"/>
    </source>
</evidence>
<comment type="similarity">
    <text evidence="1">Belongs to the ROK (NagC/XylR) family.</text>
</comment>
<dbReference type="Pfam" id="PF00480">
    <property type="entry name" value="ROK"/>
    <property type="match status" value="1"/>
</dbReference>
<dbReference type="Gene3D" id="3.30.420.40">
    <property type="match status" value="2"/>
</dbReference>
<organism evidence="2 3">
    <name type="scientific">Nocardia speluncae</name>
    <dbReference type="NCBI Taxonomy" id="419477"/>
    <lineage>
        <taxon>Bacteria</taxon>
        <taxon>Bacillati</taxon>
        <taxon>Actinomycetota</taxon>
        <taxon>Actinomycetes</taxon>
        <taxon>Mycobacteriales</taxon>
        <taxon>Nocardiaceae</taxon>
        <taxon>Nocardia</taxon>
    </lineage>
</organism>
<gene>
    <name evidence="2" type="ORF">HGA13_20100</name>
</gene>
<sequence>MRALVESTVAPMPCAIGVDVGRTKIAAGVVTGDGRVLAERVVAAPSHLDQLAVVSQVAAVVEELAGTHPEARRLGVGTPEVVEWPSGRVLDAGGSGQSFALRDLLEEAVSLPTVVDSDANMAAWAEFRAGSAVGTRNAVIVTVGTGVGGGIVTDGQLYRGSTGFAGELGHIVVQPEGVRCQCGNRGCLEALSSGTALTRNGRRAAQADPAGMIARLAGSAEQVTGETVFEAALQGDPQAVALFGELGHWLGIGMAAVVLFFDPDVVVVGGGLARTGDLLLGPAGTSMNAHCPVRGGRMPRLEAAAHPRSSGVLGAGMLALDSFAQAR</sequence>
<accession>A0A846XLA6</accession>